<accession>A0A645D6U0</accession>
<proteinExistence type="predicted"/>
<dbReference type="EMBL" id="VSSQ01033457">
    <property type="protein sequence ID" value="MPM85054.1"/>
    <property type="molecule type" value="Genomic_DNA"/>
</dbReference>
<organism evidence="1">
    <name type="scientific">bioreactor metagenome</name>
    <dbReference type="NCBI Taxonomy" id="1076179"/>
    <lineage>
        <taxon>unclassified sequences</taxon>
        <taxon>metagenomes</taxon>
        <taxon>ecological metagenomes</taxon>
    </lineage>
</organism>
<comment type="caution">
    <text evidence="1">The sequence shown here is derived from an EMBL/GenBank/DDBJ whole genome shotgun (WGS) entry which is preliminary data.</text>
</comment>
<name>A0A645D6U0_9ZZZZ</name>
<protein>
    <submittedName>
        <fullName evidence="1">Uncharacterized protein</fullName>
    </submittedName>
</protein>
<dbReference type="AlphaFoldDB" id="A0A645D6U0"/>
<reference evidence="1" key="1">
    <citation type="submission" date="2019-08" db="EMBL/GenBank/DDBJ databases">
        <authorList>
            <person name="Kucharzyk K."/>
            <person name="Murdoch R.W."/>
            <person name="Higgins S."/>
            <person name="Loffler F."/>
        </authorList>
    </citation>
    <scope>NUCLEOTIDE SEQUENCE</scope>
</reference>
<dbReference type="AntiFam" id="ANF00095">
    <property type="entry name" value="Shadow ORF (opposite ABC transporters)"/>
</dbReference>
<sequence>MPFQPYLFQQLQRALFSILSLYTAQRHAQLDVLNDAKVRDQVVVLENKADGAVAVGVPVTLLEVLCFTPFDDDFAPVGVVQPANDVQAGGLARPAGAEDRYEFFLPERYTDIVQSYCFDSSRTIGFGYILKFQHLQHFLFLPWSICLHGLLLCPVIRID</sequence>
<gene>
    <name evidence="1" type="ORF">SDC9_132131</name>
</gene>
<evidence type="ECO:0000313" key="1">
    <source>
        <dbReference type="EMBL" id="MPM85054.1"/>
    </source>
</evidence>